<comment type="caution">
    <text evidence="1">The sequence shown here is derived from an EMBL/GenBank/DDBJ whole genome shotgun (WGS) entry which is preliminary data.</text>
</comment>
<dbReference type="RefSeq" id="WP_250920533.1">
    <property type="nucleotide sequence ID" value="NZ_JAMQAW010000023.1"/>
</dbReference>
<dbReference type="Proteomes" id="UP001431429">
    <property type="component" value="Unassembled WGS sequence"/>
</dbReference>
<proteinExistence type="predicted"/>
<protein>
    <submittedName>
        <fullName evidence="1">Uncharacterized protein</fullName>
    </submittedName>
</protein>
<name>A0ABT0UQD0_9ACTN</name>
<evidence type="ECO:0000313" key="2">
    <source>
        <dbReference type="Proteomes" id="UP001431429"/>
    </source>
</evidence>
<gene>
    <name evidence="1" type="ORF">NBG84_18220</name>
</gene>
<evidence type="ECO:0000313" key="1">
    <source>
        <dbReference type="EMBL" id="MCM2390204.1"/>
    </source>
</evidence>
<organism evidence="1 2">
    <name type="scientific">Streptomyces albipurpureus</name>
    <dbReference type="NCBI Taxonomy" id="2897419"/>
    <lineage>
        <taxon>Bacteria</taxon>
        <taxon>Bacillati</taxon>
        <taxon>Actinomycetota</taxon>
        <taxon>Actinomycetes</taxon>
        <taxon>Kitasatosporales</taxon>
        <taxon>Streptomycetaceae</taxon>
        <taxon>Streptomyces</taxon>
    </lineage>
</organism>
<dbReference type="EMBL" id="JAMQAW010000023">
    <property type="protein sequence ID" value="MCM2390204.1"/>
    <property type="molecule type" value="Genomic_DNA"/>
</dbReference>
<sequence>MALLAGQILTAEQVNRIQPRPHNAVGTGTISGALSNQTVANTTITLDTETDGATYHAVCVWDLDTNTGATTGTGRLNVDGANQSPLAAFSDATGTDRGTFSQVYQGTLAAAGSHTFKMIASPGAGQIIQGVNCAYNLTIFEVV</sequence>
<keyword evidence="2" id="KW-1185">Reference proteome</keyword>
<accession>A0ABT0UQD0</accession>
<reference evidence="1" key="1">
    <citation type="submission" date="2022-06" db="EMBL/GenBank/DDBJ databases">
        <title>Genome public.</title>
        <authorList>
            <person name="Sun Q."/>
        </authorList>
    </citation>
    <scope>NUCLEOTIDE SEQUENCE</scope>
    <source>
        <strain evidence="1">CWNU-1</strain>
    </source>
</reference>